<sequence length="29" mass="3425">MTKTIDNCPTYEEVRIMLAELENKIKRGK</sequence>
<name>A0A0F9IG90_9ZZZZ</name>
<proteinExistence type="predicted"/>
<protein>
    <submittedName>
        <fullName evidence="1">Uncharacterized protein</fullName>
    </submittedName>
</protein>
<organism evidence="1">
    <name type="scientific">marine sediment metagenome</name>
    <dbReference type="NCBI Taxonomy" id="412755"/>
    <lineage>
        <taxon>unclassified sequences</taxon>
        <taxon>metagenomes</taxon>
        <taxon>ecological metagenomes</taxon>
    </lineage>
</organism>
<dbReference type="EMBL" id="LAZR01014138">
    <property type="protein sequence ID" value="KKM18814.1"/>
    <property type="molecule type" value="Genomic_DNA"/>
</dbReference>
<reference evidence="1" key="1">
    <citation type="journal article" date="2015" name="Nature">
        <title>Complex archaea that bridge the gap between prokaryotes and eukaryotes.</title>
        <authorList>
            <person name="Spang A."/>
            <person name="Saw J.H."/>
            <person name="Jorgensen S.L."/>
            <person name="Zaremba-Niedzwiedzka K."/>
            <person name="Martijn J."/>
            <person name="Lind A.E."/>
            <person name="van Eijk R."/>
            <person name="Schleper C."/>
            <person name="Guy L."/>
            <person name="Ettema T.J."/>
        </authorList>
    </citation>
    <scope>NUCLEOTIDE SEQUENCE</scope>
</reference>
<evidence type="ECO:0000313" key="1">
    <source>
        <dbReference type="EMBL" id="KKM18814.1"/>
    </source>
</evidence>
<comment type="caution">
    <text evidence="1">The sequence shown here is derived from an EMBL/GenBank/DDBJ whole genome shotgun (WGS) entry which is preliminary data.</text>
</comment>
<accession>A0A0F9IG90</accession>
<dbReference type="AlphaFoldDB" id="A0A0F9IG90"/>
<gene>
    <name evidence="1" type="ORF">LCGC14_1661900</name>
</gene>